<keyword evidence="2" id="KW-0689">Ribosomal protein</keyword>
<evidence type="ECO:0000256" key="2">
    <source>
        <dbReference type="ARBA" id="ARBA00022980"/>
    </source>
</evidence>
<proteinExistence type="inferred from homology"/>
<protein>
    <submittedName>
        <fullName evidence="4">Uncharacterized protein</fullName>
    </submittedName>
</protein>
<name>X0TZW9_9ZZZZ</name>
<evidence type="ECO:0000256" key="3">
    <source>
        <dbReference type="ARBA" id="ARBA00023274"/>
    </source>
</evidence>
<evidence type="ECO:0000313" key="4">
    <source>
        <dbReference type="EMBL" id="GAF81715.1"/>
    </source>
</evidence>
<feature type="non-terminal residue" evidence="4">
    <location>
        <position position="83"/>
    </location>
</feature>
<dbReference type="InterPro" id="IPR036823">
    <property type="entry name" value="Ribosomal_uS7_dom_sf"/>
</dbReference>
<sequence length="83" mass="9453">MIMADVLLFNKWNLSEVTVEDAGLRGQINLKPIIVPRTHGRYATTVFHKNKMCIVERFINRLRVPGHRGKKHQITSGGCPKNT</sequence>
<accession>X0TZW9</accession>
<keyword evidence="3" id="KW-0687">Ribonucleoprotein</keyword>
<evidence type="ECO:0000256" key="1">
    <source>
        <dbReference type="ARBA" id="ARBA00007151"/>
    </source>
</evidence>
<dbReference type="SUPFAM" id="SSF47973">
    <property type="entry name" value="Ribosomal protein S7"/>
    <property type="match status" value="1"/>
</dbReference>
<reference evidence="4" key="1">
    <citation type="journal article" date="2014" name="Front. Microbiol.">
        <title>High frequency of phylogenetically diverse reductive dehalogenase-homologous genes in deep subseafloor sedimentary metagenomes.</title>
        <authorList>
            <person name="Kawai M."/>
            <person name="Futagami T."/>
            <person name="Toyoda A."/>
            <person name="Takaki Y."/>
            <person name="Nishi S."/>
            <person name="Hori S."/>
            <person name="Arai W."/>
            <person name="Tsubouchi T."/>
            <person name="Morono Y."/>
            <person name="Uchiyama I."/>
            <person name="Ito T."/>
            <person name="Fujiyama A."/>
            <person name="Inagaki F."/>
            <person name="Takami H."/>
        </authorList>
    </citation>
    <scope>NUCLEOTIDE SEQUENCE</scope>
    <source>
        <strain evidence="4">Expedition CK06-06</strain>
    </source>
</reference>
<comment type="caution">
    <text evidence="4">The sequence shown here is derived from an EMBL/GenBank/DDBJ whole genome shotgun (WGS) entry which is preliminary data.</text>
</comment>
<organism evidence="4">
    <name type="scientific">marine sediment metagenome</name>
    <dbReference type="NCBI Taxonomy" id="412755"/>
    <lineage>
        <taxon>unclassified sequences</taxon>
        <taxon>metagenomes</taxon>
        <taxon>ecological metagenomes</taxon>
    </lineage>
</organism>
<gene>
    <name evidence="4" type="ORF">S01H1_09128</name>
</gene>
<dbReference type="AlphaFoldDB" id="X0TZW9"/>
<dbReference type="Gene3D" id="1.10.455.10">
    <property type="entry name" value="Ribosomal protein S7 domain"/>
    <property type="match status" value="1"/>
</dbReference>
<dbReference type="GO" id="GO:0005840">
    <property type="term" value="C:ribosome"/>
    <property type="evidence" value="ECO:0007669"/>
    <property type="project" value="UniProtKB-KW"/>
</dbReference>
<comment type="similarity">
    <text evidence="1">Belongs to the universal ribosomal protein uS7 family.</text>
</comment>
<dbReference type="GO" id="GO:1990904">
    <property type="term" value="C:ribonucleoprotein complex"/>
    <property type="evidence" value="ECO:0007669"/>
    <property type="project" value="UniProtKB-KW"/>
</dbReference>
<dbReference type="EMBL" id="BARS01004663">
    <property type="protein sequence ID" value="GAF81715.1"/>
    <property type="molecule type" value="Genomic_DNA"/>
</dbReference>